<evidence type="ECO:0000313" key="3">
    <source>
        <dbReference type="Proteomes" id="UP000556329"/>
    </source>
</evidence>
<dbReference type="AlphaFoldDB" id="A0A841PFC7"/>
<feature type="transmembrane region" description="Helical" evidence="1">
    <location>
        <begin position="20"/>
        <end position="38"/>
    </location>
</feature>
<evidence type="ECO:0000313" key="2">
    <source>
        <dbReference type="EMBL" id="MBB6414024.1"/>
    </source>
</evidence>
<keyword evidence="1" id="KW-0812">Transmembrane</keyword>
<comment type="caution">
    <text evidence="2">The sequence shown here is derived from an EMBL/GenBank/DDBJ whole genome shotgun (WGS) entry which is preliminary data.</text>
</comment>
<dbReference type="Proteomes" id="UP000556329">
    <property type="component" value="Unassembled WGS sequence"/>
</dbReference>
<reference evidence="2 3" key="1">
    <citation type="submission" date="2020-08" db="EMBL/GenBank/DDBJ databases">
        <title>Genomic Encyclopedia of Type Strains, Phase IV (KMG-IV): sequencing the most valuable type-strain genomes for metagenomic binning, comparative biology and taxonomic classification.</title>
        <authorList>
            <person name="Goeker M."/>
        </authorList>
    </citation>
    <scope>NUCLEOTIDE SEQUENCE [LARGE SCALE GENOMIC DNA]</scope>
    <source>
        <strain evidence="2 3">DSM 100039</strain>
    </source>
</reference>
<protein>
    <submittedName>
        <fullName evidence="2">Uncharacterized protein</fullName>
    </submittedName>
</protein>
<sequence>MAGEPLAPAGATHRRTAISMLLVAVRLAIFMMMVGTAADAEDDYVACLIDTAAKIMKSQVVKDAAVALEKAARICKPPPQVT</sequence>
<proteinExistence type="predicted"/>
<evidence type="ECO:0000256" key="1">
    <source>
        <dbReference type="SAM" id="Phobius"/>
    </source>
</evidence>
<keyword evidence="1" id="KW-1133">Transmembrane helix</keyword>
<organism evidence="2 3">
    <name type="scientific">Mesorhizobium sangaii</name>
    <dbReference type="NCBI Taxonomy" id="505389"/>
    <lineage>
        <taxon>Bacteria</taxon>
        <taxon>Pseudomonadati</taxon>
        <taxon>Pseudomonadota</taxon>
        <taxon>Alphaproteobacteria</taxon>
        <taxon>Hyphomicrobiales</taxon>
        <taxon>Phyllobacteriaceae</taxon>
        <taxon>Mesorhizobium</taxon>
    </lineage>
</organism>
<keyword evidence="1" id="KW-0472">Membrane</keyword>
<keyword evidence="3" id="KW-1185">Reference proteome</keyword>
<dbReference type="RefSeq" id="WP_184878470.1">
    <property type="nucleotide sequence ID" value="NZ_JACHEF010000012.1"/>
</dbReference>
<accession>A0A841PFC7</accession>
<name>A0A841PFC7_9HYPH</name>
<dbReference type="EMBL" id="JACHEF010000012">
    <property type="protein sequence ID" value="MBB6414024.1"/>
    <property type="molecule type" value="Genomic_DNA"/>
</dbReference>
<gene>
    <name evidence="2" type="ORF">HNQ71_006733</name>
</gene>